<evidence type="ECO:0000313" key="1">
    <source>
        <dbReference type="EMBL" id="KAF3075445.1"/>
    </source>
</evidence>
<reference evidence="1 2" key="1">
    <citation type="submission" date="2018-06" db="EMBL/GenBank/DDBJ databases">
        <title>Genome analysis of cellulolytic fungus Trichoderma lentiforme CFAM-422.</title>
        <authorList>
            <person name="Steindorff A.S."/>
            <person name="Formighieri E.F."/>
            <person name="Midorikawa G.E.O."/>
            <person name="Tamietti M.S."/>
            <person name="Ramos E.Z."/>
            <person name="Silva A.S."/>
            <person name="Bon E.P.S."/>
            <person name="Mendes T.D."/>
            <person name="Damaso M.C.T."/>
            <person name="Favaro L.C.L."/>
        </authorList>
    </citation>
    <scope>NUCLEOTIDE SEQUENCE [LARGE SCALE GENOMIC DNA]</scope>
    <source>
        <strain evidence="1 2">CFAM-422</strain>
    </source>
</reference>
<evidence type="ECO:0000313" key="2">
    <source>
        <dbReference type="Proteomes" id="UP000801864"/>
    </source>
</evidence>
<name>A0A9P4XMR9_9HYPO</name>
<keyword evidence="2" id="KW-1185">Reference proteome</keyword>
<organism evidence="1 2">
    <name type="scientific">Trichoderma lentiforme</name>
    <dbReference type="NCBI Taxonomy" id="1567552"/>
    <lineage>
        <taxon>Eukaryota</taxon>
        <taxon>Fungi</taxon>
        <taxon>Dikarya</taxon>
        <taxon>Ascomycota</taxon>
        <taxon>Pezizomycotina</taxon>
        <taxon>Sordariomycetes</taxon>
        <taxon>Hypocreomycetidae</taxon>
        <taxon>Hypocreales</taxon>
        <taxon>Hypocreaceae</taxon>
        <taxon>Trichoderma</taxon>
    </lineage>
</organism>
<protein>
    <submittedName>
        <fullName evidence="1">Uncharacterized protein</fullName>
    </submittedName>
</protein>
<dbReference type="EMBL" id="QLNT01000003">
    <property type="protein sequence ID" value="KAF3075445.1"/>
    <property type="molecule type" value="Genomic_DNA"/>
</dbReference>
<dbReference type="AlphaFoldDB" id="A0A9P4XMR9"/>
<dbReference type="Proteomes" id="UP000801864">
    <property type="component" value="Unassembled WGS sequence"/>
</dbReference>
<proteinExistence type="predicted"/>
<comment type="caution">
    <text evidence="1">The sequence shown here is derived from an EMBL/GenBank/DDBJ whole genome shotgun (WGS) entry which is preliminary data.</text>
</comment>
<sequence>MTFKKRRGSNADCKVAALDYRGELPVAIVHPFLVRGESIPEAVAVAEVAENAKAPDVCLASSNAALLANV</sequence>
<gene>
    <name evidence="1" type="ORF">CFAM422_001999</name>
</gene>
<accession>A0A9P4XMR9</accession>